<sequence>MSTAIISRLVSVEPVVKKQVELNNGVLMPILGFGTFRIKGYEVIHSVLDTALQAGYRLIDTATVYQNEEDIGLALEKLLPKYNLKREDIFITSKLAPSDHGNYDVVSKAVKLSLKKLRTSYIDLYLIHWPGLQKTPSENDDNLKGRSESWAALSKIYLEDKTLRSIGVSNYTSKHLNQLLSKPSAVVPVVNQVEFHPYWQQSDEFHEIHNKANIIPQAYCSLGGSSVHKLLEDPIVKTVAEENKFTSAQILLRWALQRGYAVIPKSVTAGRIQENADINFSLSDGSMTSLSNIKTSEKFAWNPDVVS</sequence>
<accession>A0A9P0AAS4</accession>
<dbReference type="InterPro" id="IPR018170">
    <property type="entry name" value="Aldo/ket_reductase_CS"/>
</dbReference>
<evidence type="ECO:0000259" key="7">
    <source>
        <dbReference type="Pfam" id="PF00248"/>
    </source>
</evidence>
<dbReference type="Proteomes" id="UP001152759">
    <property type="component" value="Chromosome 5"/>
</dbReference>
<organism evidence="8 9">
    <name type="scientific">Bemisia tabaci</name>
    <name type="common">Sweetpotato whitefly</name>
    <name type="synonym">Aleurodes tabaci</name>
    <dbReference type="NCBI Taxonomy" id="7038"/>
    <lineage>
        <taxon>Eukaryota</taxon>
        <taxon>Metazoa</taxon>
        <taxon>Ecdysozoa</taxon>
        <taxon>Arthropoda</taxon>
        <taxon>Hexapoda</taxon>
        <taxon>Insecta</taxon>
        <taxon>Pterygota</taxon>
        <taxon>Neoptera</taxon>
        <taxon>Paraneoptera</taxon>
        <taxon>Hemiptera</taxon>
        <taxon>Sternorrhyncha</taxon>
        <taxon>Aleyrodoidea</taxon>
        <taxon>Aleyrodidae</taxon>
        <taxon>Aleyrodinae</taxon>
        <taxon>Bemisia</taxon>
    </lineage>
</organism>
<evidence type="ECO:0000313" key="9">
    <source>
        <dbReference type="Proteomes" id="UP001152759"/>
    </source>
</evidence>
<feature type="domain" description="NADP-dependent oxidoreductase" evidence="7">
    <location>
        <begin position="31"/>
        <end position="292"/>
    </location>
</feature>
<evidence type="ECO:0000256" key="1">
    <source>
        <dbReference type="ARBA" id="ARBA00007905"/>
    </source>
</evidence>
<protein>
    <recommendedName>
        <fullName evidence="7">NADP-dependent oxidoreductase domain-containing protein</fullName>
    </recommendedName>
</protein>
<feature type="site" description="Lowers pKa of active site Tyr" evidence="6">
    <location>
        <position position="94"/>
    </location>
</feature>
<evidence type="ECO:0000256" key="5">
    <source>
        <dbReference type="PIRSR" id="PIRSR000097-2"/>
    </source>
</evidence>
<comment type="similarity">
    <text evidence="1">Belongs to the aldo/keto reductase family.</text>
</comment>
<dbReference type="PRINTS" id="PR00069">
    <property type="entry name" value="ALDKETRDTASE"/>
</dbReference>
<dbReference type="FunFam" id="3.20.20.100:FF:000002">
    <property type="entry name" value="2,5-diketo-D-gluconic acid reductase A"/>
    <property type="match status" value="1"/>
</dbReference>
<dbReference type="PROSITE" id="PS00798">
    <property type="entry name" value="ALDOKETO_REDUCTASE_1"/>
    <property type="match status" value="1"/>
</dbReference>
<dbReference type="InterPro" id="IPR023210">
    <property type="entry name" value="NADP_OxRdtase_dom"/>
</dbReference>
<keyword evidence="9" id="KW-1185">Reference proteome</keyword>
<feature type="active site" description="Proton donor" evidence="4">
    <location>
        <position position="65"/>
    </location>
</feature>
<keyword evidence="3" id="KW-0560">Oxidoreductase</keyword>
<dbReference type="EMBL" id="OU963866">
    <property type="protein sequence ID" value="CAH0390345.1"/>
    <property type="molecule type" value="Genomic_DNA"/>
</dbReference>
<dbReference type="PANTHER" id="PTHR43827:SF3">
    <property type="entry name" value="NADP-DEPENDENT OXIDOREDUCTASE DOMAIN-CONTAINING PROTEIN"/>
    <property type="match status" value="1"/>
</dbReference>
<dbReference type="Gene3D" id="3.20.20.100">
    <property type="entry name" value="NADP-dependent oxidoreductase domain"/>
    <property type="match status" value="1"/>
</dbReference>
<evidence type="ECO:0000256" key="3">
    <source>
        <dbReference type="ARBA" id="ARBA00023002"/>
    </source>
</evidence>
<dbReference type="KEGG" id="btab:109037874"/>
<evidence type="ECO:0000256" key="6">
    <source>
        <dbReference type="PIRSR" id="PIRSR000097-3"/>
    </source>
</evidence>
<dbReference type="PIRSF" id="PIRSF000097">
    <property type="entry name" value="AKR"/>
    <property type="match status" value="1"/>
</dbReference>
<reference evidence="8" key="1">
    <citation type="submission" date="2021-12" db="EMBL/GenBank/DDBJ databases">
        <authorList>
            <person name="King R."/>
        </authorList>
    </citation>
    <scope>NUCLEOTIDE SEQUENCE</scope>
</reference>
<dbReference type="PROSITE" id="PS00063">
    <property type="entry name" value="ALDOKETO_REDUCTASE_3"/>
    <property type="match status" value="1"/>
</dbReference>
<dbReference type="AlphaFoldDB" id="A0A9P0AAS4"/>
<gene>
    <name evidence="8" type="ORF">BEMITA_LOCUS9077</name>
</gene>
<dbReference type="InterPro" id="IPR036812">
    <property type="entry name" value="NAD(P)_OxRdtase_dom_sf"/>
</dbReference>
<dbReference type="InterPro" id="IPR020471">
    <property type="entry name" value="AKR"/>
</dbReference>
<evidence type="ECO:0000313" key="8">
    <source>
        <dbReference type="EMBL" id="CAH0390345.1"/>
    </source>
</evidence>
<dbReference type="CDD" id="cd19136">
    <property type="entry name" value="AKR_DrGR-like"/>
    <property type="match status" value="1"/>
</dbReference>
<keyword evidence="2" id="KW-0521">NADP</keyword>
<dbReference type="GO" id="GO:0016616">
    <property type="term" value="F:oxidoreductase activity, acting on the CH-OH group of donors, NAD or NADP as acceptor"/>
    <property type="evidence" value="ECO:0007669"/>
    <property type="project" value="UniProtKB-ARBA"/>
</dbReference>
<proteinExistence type="inferred from homology"/>
<feature type="binding site" evidence="5">
    <location>
        <position position="128"/>
    </location>
    <ligand>
        <name>substrate</name>
    </ligand>
</feature>
<dbReference type="SUPFAM" id="SSF51430">
    <property type="entry name" value="NAD(P)-linked oxidoreductase"/>
    <property type="match status" value="1"/>
</dbReference>
<name>A0A9P0AAS4_BEMTA</name>
<evidence type="ECO:0000256" key="4">
    <source>
        <dbReference type="PIRSR" id="PIRSR000097-1"/>
    </source>
</evidence>
<evidence type="ECO:0000256" key="2">
    <source>
        <dbReference type="ARBA" id="ARBA00022857"/>
    </source>
</evidence>
<dbReference type="PANTHER" id="PTHR43827">
    <property type="entry name" value="2,5-DIKETO-D-GLUCONIC ACID REDUCTASE"/>
    <property type="match status" value="1"/>
</dbReference>
<dbReference type="Pfam" id="PF00248">
    <property type="entry name" value="Aldo_ket_red"/>
    <property type="match status" value="1"/>
</dbReference>